<dbReference type="Proteomes" id="UP001376459">
    <property type="component" value="Unassembled WGS sequence"/>
</dbReference>
<evidence type="ECO:0000313" key="2">
    <source>
        <dbReference type="Proteomes" id="UP001376459"/>
    </source>
</evidence>
<comment type="caution">
    <text evidence="1">The sequence shown here is derived from an EMBL/GenBank/DDBJ whole genome shotgun (WGS) entry which is preliminary data.</text>
</comment>
<dbReference type="InterPro" id="IPR001227">
    <property type="entry name" value="Ac_transferase_dom_sf"/>
</dbReference>
<organism evidence="1 2">
    <name type="scientific">Streptomyces machairae</name>
    <dbReference type="NCBI Taxonomy" id="3134109"/>
    <lineage>
        <taxon>Bacteria</taxon>
        <taxon>Bacillati</taxon>
        <taxon>Actinomycetota</taxon>
        <taxon>Actinomycetes</taxon>
        <taxon>Kitasatosporales</taxon>
        <taxon>Streptomycetaceae</taxon>
        <taxon>Streptomyces</taxon>
    </lineage>
</organism>
<dbReference type="EMBL" id="JBBKAK010000001">
    <property type="protein sequence ID" value="MEJ8667805.1"/>
    <property type="molecule type" value="Genomic_DNA"/>
</dbReference>
<accession>A0ABU8UFW8</accession>
<reference evidence="1 2" key="1">
    <citation type="submission" date="2024-03" db="EMBL/GenBank/DDBJ databases">
        <title>Novel Streptomyces species of biotechnological and ecological value are a feature of Machair soil.</title>
        <authorList>
            <person name="Prole J.R."/>
            <person name="Goodfellow M."/>
            <person name="Allenby N."/>
            <person name="Ward A.C."/>
        </authorList>
    </citation>
    <scope>NUCLEOTIDE SEQUENCE [LARGE SCALE GENOMIC DNA]</scope>
    <source>
        <strain evidence="1 2">MS1.AVA.1</strain>
    </source>
</reference>
<protein>
    <submittedName>
        <fullName evidence="1">Uncharacterized protein</fullName>
    </submittedName>
</protein>
<proteinExistence type="predicted"/>
<sequence length="46" mass="5178">MARDLLDRDPVFADELDRCDAALRPFTDWSVTSVLRGDAGARPWTV</sequence>
<keyword evidence="2" id="KW-1185">Reference proteome</keyword>
<dbReference type="SUPFAM" id="SSF52151">
    <property type="entry name" value="FabD/lysophospholipase-like"/>
    <property type="match status" value="1"/>
</dbReference>
<evidence type="ECO:0000313" key="1">
    <source>
        <dbReference type="EMBL" id="MEJ8667805.1"/>
    </source>
</evidence>
<gene>
    <name evidence="1" type="ORF">WKI71_02140</name>
</gene>
<dbReference type="InterPro" id="IPR016035">
    <property type="entry name" value="Acyl_Trfase/lysoPLipase"/>
</dbReference>
<name>A0ABU8UFW8_9ACTN</name>
<dbReference type="Gene3D" id="3.40.366.10">
    <property type="entry name" value="Malonyl-Coenzyme A Acyl Carrier Protein, domain 2"/>
    <property type="match status" value="1"/>
</dbReference>